<keyword evidence="2 4" id="KW-0808">Transferase</keyword>
<keyword evidence="5" id="KW-1185">Reference proteome</keyword>
<dbReference type="Proteomes" id="UP000467240">
    <property type="component" value="Unassembled WGS sequence"/>
</dbReference>
<evidence type="ECO:0000256" key="2">
    <source>
        <dbReference type="ARBA" id="ARBA00022679"/>
    </source>
</evidence>
<sequence>MNAEHYFTASPGAPDRRRTITVELRGHRVEVATAAGTFSAEHLDTGTAVLLDSVPPPPSTGTALDLGCGWGPIAIALALEAPGLDVRAVDVNERAVALTADNARTLGLDNLHAGTARDVPPELTFDVIWSNPPIRIGKAALHELLDAWLPRLAPGGEAHLVVAKQLGADSLQRWLTERFAPATVERTANARGFRVLTVRRPR</sequence>
<evidence type="ECO:0000256" key="1">
    <source>
        <dbReference type="ARBA" id="ARBA00022603"/>
    </source>
</evidence>
<reference evidence="4 5" key="1">
    <citation type="submission" date="2019-09" db="EMBL/GenBank/DDBJ databases">
        <title>Phylogeny of genus Pseudoclavibacter and closely related genus.</title>
        <authorList>
            <person name="Li Y."/>
        </authorList>
    </citation>
    <scope>NUCLEOTIDE SEQUENCE [LARGE SCALE GENOMIC DNA]</scope>
    <source>
        <strain evidence="4 5">DSM 23821</strain>
    </source>
</reference>
<evidence type="ECO:0000313" key="4">
    <source>
        <dbReference type="EMBL" id="KAB1653105.1"/>
    </source>
</evidence>
<name>A0A7J5BMU4_9MICO</name>
<evidence type="ECO:0000313" key="5">
    <source>
        <dbReference type="Proteomes" id="UP000467240"/>
    </source>
</evidence>
<feature type="domain" description="Methyltransferase small" evidence="3">
    <location>
        <begin position="29"/>
        <end position="196"/>
    </location>
</feature>
<dbReference type="GO" id="GO:0008757">
    <property type="term" value="F:S-adenosylmethionine-dependent methyltransferase activity"/>
    <property type="evidence" value="ECO:0007669"/>
    <property type="project" value="InterPro"/>
</dbReference>
<dbReference type="RefSeq" id="WP_158041859.1">
    <property type="nucleotide sequence ID" value="NZ_JACCFV010000001.1"/>
</dbReference>
<dbReference type="GO" id="GO:0032259">
    <property type="term" value="P:methylation"/>
    <property type="evidence" value="ECO:0007669"/>
    <property type="project" value="UniProtKB-KW"/>
</dbReference>
<dbReference type="PANTHER" id="PTHR47816">
    <property type="entry name" value="RIBOSOMAL RNA SMALL SUBUNIT METHYLTRANSFERASE C"/>
    <property type="match status" value="1"/>
</dbReference>
<protein>
    <submittedName>
        <fullName evidence="4">Methyltransferase</fullName>
    </submittedName>
</protein>
<proteinExistence type="predicted"/>
<dbReference type="EMBL" id="WBJZ01000025">
    <property type="protein sequence ID" value="KAB1653105.1"/>
    <property type="molecule type" value="Genomic_DNA"/>
</dbReference>
<accession>A0A7J5BMU4</accession>
<dbReference type="InterPro" id="IPR007848">
    <property type="entry name" value="Small_mtfrase_dom"/>
</dbReference>
<dbReference type="AlphaFoldDB" id="A0A7J5BMU4"/>
<comment type="caution">
    <text evidence="4">The sequence shown here is derived from an EMBL/GenBank/DDBJ whole genome shotgun (WGS) entry which is preliminary data.</text>
</comment>
<dbReference type="Pfam" id="PF05175">
    <property type="entry name" value="MTS"/>
    <property type="match status" value="1"/>
</dbReference>
<evidence type="ECO:0000259" key="3">
    <source>
        <dbReference type="Pfam" id="PF05175"/>
    </source>
</evidence>
<dbReference type="PANTHER" id="PTHR47816:SF4">
    <property type="entry name" value="RIBOSOMAL RNA SMALL SUBUNIT METHYLTRANSFERASE C"/>
    <property type="match status" value="1"/>
</dbReference>
<dbReference type="CDD" id="cd02440">
    <property type="entry name" value="AdoMet_MTases"/>
    <property type="match status" value="1"/>
</dbReference>
<dbReference type="OrthoDB" id="9764961at2"/>
<dbReference type="InterPro" id="IPR046977">
    <property type="entry name" value="RsmC/RlmG"/>
</dbReference>
<dbReference type="InterPro" id="IPR029063">
    <property type="entry name" value="SAM-dependent_MTases_sf"/>
</dbReference>
<dbReference type="Gene3D" id="3.40.50.150">
    <property type="entry name" value="Vaccinia Virus protein VP39"/>
    <property type="match status" value="1"/>
</dbReference>
<gene>
    <name evidence="4" type="ORF">F8O01_15695</name>
</gene>
<keyword evidence="1 4" id="KW-0489">Methyltransferase</keyword>
<dbReference type="SUPFAM" id="SSF53335">
    <property type="entry name" value="S-adenosyl-L-methionine-dependent methyltransferases"/>
    <property type="match status" value="1"/>
</dbReference>
<organism evidence="4 5">
    <name type="scientific">Pseudoclavibacter chungangensis</name>
    <dbReference type="NCBI Taxonomy" id="587635"/>
    <lineage>
        <taxon>Bacteria</taxon>
        <taxon>Bacillati</taxon>
        <taxon>Actinomycetota</taxon>
        <taxon>Actinomycetes</taxon>
        <taxon>Micrococcales</taxon>
        <taxon>Microbacteriaceae</taxon>
        <taxon>Pseudoclavibacter</taxon>
    </lineage>
</organism>